<proteinExistence type="predicted"/>
<accession>B8HT02</accession>
<organism evidence="2">
    <name type="scientific">Cyanothece sp. (strain PCC 7425 / ATCC 29141)</name>
    <dbReference type="NCBI Taxonomy" id="395961"/>
    <lineage>
        <taxon>Bacteria</taxon>
        <taxon>Bacillati</taxon>
        <taxon>Cyanobacteriota</taxon>
        <taxon>Cyanophyceae</taxon>
        <taxon>Gomontiellales</taxon>
        <taxon>Cyanothecaceae</taxon>
        <taxon>Cyanothece</taxon>
    </lineage>
</organism>
<gene>
    <name evidence="2" type="ordered locus">Cyan7425_0407</name>
</gene>
<dbReference type="eggNOG" id="COG1413">
    <property type="taxonomic scope" value="Bacteria"/>
</dbReference>
<sequence length="380" mass="42847">MDELAQQQLIQLIARYGQSVCDDVQRCEALLRDYYGGQKKEVSLLVNALKEQVPNEIISSAGKMPSAVLHTRLVRKLEDNLCMTPSAAQWAVETWSKALGVEIAGEQDSAQSRTQYEPAVLRFREEDKTQVVPGREIPNPPVQEAEATKQPRSRKGLWLGAIGAGVVLTALGYGFNYQQGWQKMQIVLAEARTLQTEGKFQACVDRSQAVVGFPDLYQQAQSVASQCQLSLARQLAAAAKISQGIAELKKINAIDRQNYQVAQELLSSWSQGRWIKIENRCSHPIEVMLRYSQPGNQIAKTDGWWQLTPEQNAYLTDNNSRIKILDPIFYYARSTDNSEWEWVGKETATFNGKDYKMRALQPELDQDGNYTYYLTCNTPN</sequence>
<feature type="transmembrane region" description="Helical" evidence="1">
    <location>
        <begin position="156"/>
        <end position="175"/>
    </location>
</feature>
<protein>
    <submittedName>
        <fullName evidence="2">Uncharacterized protein</fullName>
    </submittedName>
</protein>
<evidence type="ECO:0000313" key="2">
    <source>
        <dbReference type="EMBL" id="ACL42799.1"/>
    </source>
</evidence>
<keyword evidence="1" id="KW-1133">Transmembrane helix</keyword>
<dbReference type="KEGG" id="cyn:Cyan7425_0407"/>
<evidence type="ECO:0000256" key="1">
    <source>
        <dbReference type="SAM" id="Phobius"/>
    </source>
</evidence>
<keyword evidence="1" id="KW-0472">Membrane</keyword>
<dbReference type="STRING" id="395961.Cyan7425_0407"/>
<dbReference type="EMBL" id="CP001344">
    <property type="protein sequence ID" value="ACL42799.1"/>
    <property type="molecule type" value="Genomic_DNA"/>
</dbReference>
<dbReference type="HOGENOM" id="CLU_727077_0_0_3"/>
<dbReference type="OrthoDB" id="7915178at2"/>
<dbReference type="AlphaFoldDB" id="B8HT02"/>
<name>B8HT02_CYAP4</name>
<keyword evidence="1" id="KW-0812">Transmembrane</keyword>
<reference evidence="2" key="1">
    <citation type="submission" date="2009-01" db="EMBL/GenBank/DDBJ databases">
        <title>Complete sequence of chromosome Cyanothece sp. PCC 7425.</title>
        <authorList>
            <consortium name="US DOE Joint Genome Institute"/>
            <person name="Lucas S."/>
            <person name="Copeland A."/>
            <person name="Lapidus A."/>
            <person name="Glavina del Rio T."/>
            <person name="Dalin E."/>
            <person name="Tice H."/>
            <person name="Bruce D."/>
            <person name="Goodwin L."/>
            <person name="Pitluck S."/>
            <person name="Sims D."/>
            <person name="Meineke L."/>
            <person name="Brettin T."/>
            <person name="Detter J.C."/>
            <person name="Han C."/>
            <person name="Larimer F."/>
            <person name="Land M."/>
            <person name="Hauser L."/>
            <person name="Kyrpides N."/>
            <person name="Ovchinnikova G."/>
            <person name="Liberton M."/>
            <person name="Stoeckel J."/>
            <person name="Banerjee A."/>
            <person name="Singh A."/>
            <person name="Page L."/>
            <person name="Sato H."/>
            <person name="Zhao L."/>
            <person name="Sherman L."/>
            <person name="Pakrasi H."/>
            <person name="Richardson P."/>
        </authorList>
    </citation>
    <scope>NUCLEOTIDE SEQUENCE</scope>
    <source>
        <strain evidence="2">PCC 7425</strain>
    </source>
</reference>